<gene>
    <name evidence="2" type="ORF">HHX25_10790</name>
</gene>
<evidence type="ECO:0008006" key="4">
    <source>
        <dbReference type="Google" id="ProtNLM"/>
    </source>
</evidence>
<evidence type="ECO:0000256" key="1">
    <source>
        <dbReference type="SAM" id="Phobius"/>
    </source>
</evidence>
<feature type="transmembrane region" description="Helical" evidence="1">
    <location>
        <begin position="214"/>
        <end position="233"/>
    </location>
</feature>
<keyword evidence="1" id="KW-0472">Membrane</keyword>
<keyword evidence="1" id="KW-0812">Transmembrane</keyword>
<feature type="transmembrane region" description="Helical" evidence="1">
    <location>
        <begin position="245"/>
        <end position="266"/>
    </location>
</feature>
<reference evidence="2 3" key="1">
    <citation type="submission" date="2020-04" db="EMBL/GenBank/DDBJ databases">
        <title>A Flavivirga sp. nov.</title>
        <authorList>
            <person name="Sun X."/>
        </authorList>
    </citation>
    <scope>NUCLEOTIDE SEQUENCE [LARGE SCALE GENOMIC DNA]</scope>
    <source>
        <strain evidence="2 3">Y03</strain>
    </source>
</reference>
<keyword evidence="1" id="KW-1133">Transmembrane helix</keyword>
<comment type="caution">
    <text evidence="2">The sequence shown here is derived from an EMBL/GenBank/DDBJ whole genome shotgun (WGS) entry which is preliminary data.</text>
</comment>
<dbReference type="RefSeq" id="WP_169673028.1">
    <property type="nucleotide sequence ID" value="NZ_JABBHF010000005.1"/>
</dbReference>
<organism evidence="2 3">
    <name type="scientific">Flavivirga algicola</name>
    <dbReference type="NCBI Taxonomy" id="2729136"/>
    <lineage>
        <taxon>Bacteria</taxon>
        <taxon>Pseudomonadati</taxon>
        <taxon>Bacteroidota</taxon>
        <taxon>Flavobacteriia</taxon>
        <taxon>Flavobacteriales</taxon>
        <taxon>Flavobacteriaceae</taxon>
        <taxon>Flavivirga</taxon>
    </lineage>
</organism>
<protein>
    <recommendedName>
        <fullName evidence="4">PNPLA domain-containing protein</fullName>
    </recommendedName>
</protein>
<feature type="transmembrane region" description="Helical" evidence="1">
    <location>
        <begin position="21"/>
        <end position="39"/>
    </location>
</feature>
<feature type="transmembrane region" description="Helical" evidence="1">
    <location>
        <begin position="146"/>
        <end position="163"/>
    </location>
</feature>
<sequence>MSKSKYTIKDYLSDLFEVVKVHSLSLTFVIIIYILFWFVPQINDLILVIIQVPNDFLVITLFFASIIVFALIVSNIQSYFKDINKKRQIKPFHNIDTAAKSSRFKTVVQKVVPQDEKEIAVQEESRPKTLVKASFWESKKGYIHRMFPKLLSTYLIMIIAFSVNNTYEQIYSKPIFFLGNWWLLIILGVFLLILHPDIMRWLRANTKLNISYTFLPPVIAILCLLLIMALGFMNKGGTYRDTRRFFISISLLGILFYQLSVSYNIHIIKIKKILSVVVVLIIIPTIFIMYIILYIDPTVLKKVTPLVVTMICLIGIFSIFNVLRLLGHISKLPVLTSCIIVGIVLTIINANRNNFQHYEVSEVPTAISPNSRLDIDSYVKLWVEDRKEDILKCHTEAKFPIILVSAEGGGSRAGLWSLLVHSYLYEKSEDYFNKYLFSITGASGGNVGNNIFYAHAFDKRDQYDKTNFLLNTYKAKTLGFKYKASEFYNEDYLSVSVASLLGRDLLQSIVGFLDFKDRGKLLEIEWEKSFNKAFGKDLLSEPYLTIMPKKENGFMIPILVTNTTDAQFGNLNIMSSVKTEKDIGNMAIFKDIITNYPKKDTMVKRSTAMLLNARFPYISPTARITGLGQYGDAGYYDNIGGVVTKRLETALLKELANHEDLKGKYRIKHLFITNNPYEGDDDHKKVNYSSQLITPAKMILNATFAHPNEIINAYGDDFKIESKRTYIPVKKVSLNFDEEKKFRPILPLGRYLSWSAIKSLEERLKHKEVTGKLDSLLLKTK</sequence>
<dbReference type="Proteomes" id="UP000746690">
    <property type="component" value="Unassembled WGS sequence"/>
</dbReference>
<keyword evidence="3" id="KW-1185">Reference proteome</keyword>
<accession>A0ABX1RXZ0</accession>
<feature type="transmembrane region" description="Helical" evidence="1">
    <location>
        <begin position="307"/>
        <end position="325"/>
    </location>
</feature>
<feature type="transmembrane region" description="Helical" evidence="1">
    <location>
        <begin position="175"/>
        <end position="194"/>
    </location>
</feature>
<name>A0ABX1RXZ0_9FLAO</name>
<feature type="transmembrane region" description="Helical" evidence="1">
    <location>
        <begin position="59"/>
        <end position="80"/>
    </location>
</feature>
<dbReference type="EMBL" id="JABBHF010000005">
    <property type="protein sequence ID" value="NMH87996.1"/>
    <property type="molecule type" value="Genomic_DNA"/>
</dbReference>
<evidence type="ECO:0000313" key="3">
    <source>
        <dbReference type="Proteomes" id="UP000746690"/>
    </source>
</evidence>
<feature type="transmembrane region" description="Helical" evidence="1">
    <location>
        <begin position="273"/>
        <end position="295"/>
    </location>
</feature>
<feature type="transmembrane region" description="Helical" evidence="1">
    <location>
        <begin position="332"/>
        <end position="350"/>
    </location>
</feature>
<proteinExistence type="predicted"/>
<evidence type="ECO:0000313" key="2">
    <source>
        <dbReference type="EMBL" id="NMH87996.1"/>
    </source>
</evidence>